<proteinExistence type="predicted"/>
<keyword evidence="1" id="KW-0233">DNA recombination</keyword>
<dbReference type="SUPFAM" id="SSF56349">
    <property type="entry name" value="DNA breaking-rejoining enzymes"/>
    <property type="match status" value="1"/>
</dbReference>
<comment type="caution">
    <text evidence="3">The sequence shown here is derived from an EMBL/GenBank/DDBJ whole genome shotgun (WGS) entry which is preliminary data.</text>
</comment>
<dbReference type="CDD" id="cd01189">
    <property type="entry name" value="INT_ICEBs1_C_like"/>
    <property type="match status" value="1"/>
</dbReference>
<dbReference type="PANTHER" id="PTHR30349">
    <property type="entry name" value="PHAGE INTEGRASE-RELATED"/>
    <property type="match status" value="1"/>
</dbReference>
<dbReference type="RefSeq" id="WP_283204127.1">
    <property type="nucleotide sequence ID" value="NZ_JASGCB010000019.1"/>
</dbReference>
<name>A0ABT6Y035_ALISE</name>
<reference evidence="3 4" key="1">
    <citation type="submission" date="2023-04" db="EMBL/GenBank/DDBJ databases">
        <title>A. sendaiensis sub sp. chiapanensis a novel subspecie with specific adaptation in bacterial cell wall isolated from an active volcano.</title>
        <authorList>
            <person name="Alvarez Gutierrez P.E."/>
            <person name="Ortiz Cortes L.Y."/>
        </authorList>
    </citation>
    <scope>NUCLEOTIDE SEQUENCE [LARGE SCALE GENOMIC DNA]</scope>
    <source>
        <strain evidence="3 4">PA2</strain>
    </source>
</reference>
<organism evidence="3 4">
    <name type="scientific">Alicyclobacillus sendaiensis PA2</name>
    <dbReference type="NCBI Taxonomy" id="3029425"/>
    <lineage>
        <taxon>Bacteria</taxon>
        <taxon>Bacillati</taxon>
        <taxon>Bacillota</taxon>
        <taxon>Bacilli</taxon>
        <taxon>Bacillales</taxon>
        <taxon>Alicyclobacillaceae</taxon>
        <taxon>Alicyclobacillus</taxon>
    </lineage>
</organism>
<dbReference type="EMBL" id="JASGCB010000019">
    <property type="protein sequence ID" value="MDI9260675.1"/>
    <property type="molecule type" value="Genomic_DNA"/>
</dbReference>
<sequence length="191" mass="21448">MFLLTTGVRPSEAYGLLWDEVDLVNGTIYIRRVLTRPRSGGWKFESPKTKSGIRSVVMPKETVEALREWKREQNAIILASVGNYHNHGLVFAAENGEPLQERNIIQRHFKPVLRAAGLDENIRLYDLRHSYATLALMVGVPVKVVSSNLGHADISLTLKVYSHVFAEMKEEAAVKLQDFLFSKSSSVGRAL</sequence>
<dbReference type="InterPro" id="IPR011010">
    <property type="entry name" value="DNA_brk_join_enz"/>
</dbReference>
<dbReference type="InterPro" id="IPR013762">
    <property type="entry name" value="Integrase-like_cat_sf"/>
</dbReference>
<evidence type="ECO:0000313" key="3">
    <source>
        <dbReference type="EMBL" id="MDI9260675.1"/>
    </source>
</evidence>
<dbReference type="Pfam" id="PF00589">
    <property type="entry name" value="Phage_integrase"/>
    <property type="match status" value="1"/>
</dbReference>
<dbReference type="InterPro" id="IPR050090">
    <property type="entry name" value="Tyrosine_recombinase_XerCD"/>
</dbReference>
<accession>A0ABT6Y035</accession>
<protein>
    <submittedName>
        <fullName evidence="3">Site-specific integrase</fullName>
    </submittedName>
</protein>
<evidence type="ECO:0000259" key="2">
    <source>
        <dbReference type="PROSITE" id="PS51898"/>
    </source>
</evidence>
<dbReference type="InterPro" id="IPR002104">
    <property type="entry name" value="Integrase_catalytic"/>
</dbReference>
<gene>
    <name evidence="3" type="ORF">QID03_10915</name>
</gene>
<feature type="domain" description="Tyr recombinase" evidence="2">
    <location>
        <begin position="1"/>
        <end position="174"/>
    </location>
</feature>
<dbReference type="PROSITE" id="PS51898">
    <property type="entry name" value="TYR_RECOMBINASE"/>
    <property type="match status" value="1"/>
</dbReference>
<evidence type="ECO:0000313" key="4">
    <source>
        <dbReference type="Proteomes" id="UP001529245"/>
    </source>
</evidence>
<evidence type="ECO:0000256" key="1">
    <source>
        <dbReference type="ARBA" id="ARBA00023172"/>
    </source>
</evidence>
<keyword evidence="4" id="KW-1185">Reference proteome</keyword>
<dbReference type="PANTHER" id="PTHR30349:SF64">
    <property type="entry name" value="PROPHAGE INTEGRASE INTD-RELATED"/>
    <property type="match status" value="1"/>
</dbReference>
<dbReference type="Proteomes" id="UP001529245">
    <property type="component" value="Unassembled WGS sequence"/>
</dbReference>
<dbReference type="Gene3D" id="1.10.443.10">
    <property type="entry name" value="Intergrase catalytic core"/>
    <property type="match status" value="1"/>
</dbReference>